<keyword evidence="5" id="KW-1185">Reference proteome</keyword>
<accession>A0A4S2HF25</accession>
<keyword evidence="1 2" id="KW-0238">DNA-binding</keyword>
<evidence type="ECO:0000256" key="1">
    <source>
        <dbReference type="ARBA" id="ARBA00023125"/>
    </source>
</evidence>
<dbReference type="InterPro" id="IPR041586">
    <property type="entry name" value="PsrA_TetR_C"/>
</dbReference>
<gene>
    <name evidence="4" type="ORF">E5162_05025</name>
</gene>
<dbReference type="Pfam" id="PF00440">
    <property type="entry name" value="TetR_N"/>
    <property type="match status" value="1"/>
</dbReference>
<feature type="DNA-binding region" description="H-T-H motif" evidence="2">
    <location>
        <begin position="34"/>
        <end position="53"/>
    </location>
</feature>
<dbReference type="Pfam" id="PF17939">
    <property type="entry name" value="TetR_C_30"/>
    <property type="match status" value="1"/>
</dbReference>
<dbReference type="InterPro" id="IPR050109">
    <property type="entry name" value="HTH-type_TetR-like_transc_reg"/>
</dbReference>
<sequence length="223" mass="24881">MADGRMNRRGERTRQRLLDAAEKLFANKGFHGITVRAIAKEADADPALVTYYFGGKRELFDAVLLRRAEVLNQIRMAELDACESGAGPEGPSVEQIIAAFSHPMLERSANGGPGWKNYFALVAQITNSPEWGGEIMTKYFDPIATRFLEAIKRTQPDWTDEDVYWSYHFLSGAMVLTFAETGRIDNLSGGLCKSTDIDSVHARLPKFIAAGFERLQSERKQTS</sequence>
<dbReference type="GO" id="GO:0003700">
    <property type="term" value="F:DNA-binding transcription factor activity"/>
    <property type="evidence" value="ECO:0007669"/>
    <property type="project" value="TreeGrafter"/>
</dbReference>
<dbReference type="InterPro" id="IPR001647">
    <property type="entry name" value="HTH_TetR"/>
</dbReference>
<comment type="caution">
    <text evidence="4">The sequence shown here is derived from an EMBL/GenBank/DDBJ whole genome shotgun (WGS) entry which is preliminary data.</text>
</comment>
<dbReference type="InterPro" id="IPR009057">
    <property type="entry name" value="Homeodomain-like_sf"/>
</dbReference>
<dbReference type="PANTHER" id="PTHR30055">
    <property type="entry name" value="HTH-TYPE TRANSCRIPTIONAL REGULATOR RUTR"/>
    <property type="match status" value="1"/>
</dbReference>
<dbReference type="Gene3D" id="1.10.357.10">
    <property type="entry name" value="Tetracycline Repressor, domain 2"/>
    <property type="match status" value="1"/>
</dbReference>
<protein>
    <submittedName>
        <fullName evidence="4">TetR/AcrR family transcriptional regulator</fullName>
    </submittedName>
</protein>
<dbReference type="SUPFAM" id="SSF46689">
    <property type="entry name" value="Homeodomain-like"/>
    <property type="match status" value="1"/>
</dbReference>
<dbReference type="EMBL" id="SRXV01000001">
    <property type="protein sequence ID" value="TGY94636.1"/>
    <property type="molecule type" value="Genomic_DNA"/>
</dbReference>
<organism evidence="4 5">
    <name type="scientific">Marinicauda pacifica</name>
    <dbReference type="NCBI Taxonomy" id="1133559"/>
    <lineage>
        <taxon>Bacteria</taxon>
        <taxon>Pseudomonadati</taxon>
        <taxon>Pseudomonadota</taxon>
        <taxon>Alphaproteobacteria</taxon>
        <taxon>Maricaulales</taxon>
        <taxon>Maricaulaceae</taxon>
        <taxon>Marinicauda</taxon>
    </lineage>
</organism>
<dbReference type="InterPro" id="IPR036271">
    <property type="entry name" value="Tet_transcr_reg_TetR-rel_C_sf"/>
</dbReference>
<evidence type="ECO:0000259" key="3">
    <source>
        <dbReference type="PROSITE" id="PS50977"/>
    </source>
</evidence>
<dbReference type="SUPFAM" id="SSF48498">
    <property type="entry name" value="Tetracyclin repressor-like, C-terminal domain"/>
    <property type="match status" value="1"/>
</dbReference>
<dbReference type="PRINTS" id="PR00455">
    <property type="entry name" value="HTHTETR"/>
</dbReference>
<dbReference type="GO" id="GO:0000976">
    <property type="term" value="F:transcription cis-regulatory region binding"/>
    <property type="evidence" value="ECO:0007669"/>
    <property type="project" value="TreeGrafter"/>
</dbReference>
<reference evidence="4 5" key="1">
    <citation type="journal article" date="2013" name="Int. J. Syst. Evol. Microbiol.">
        <title>Marinicauda pacifica gen. nov., sp. nov., a prosthecate alphaproteobacterium of the family Hyphomonadaceae isolated from deep seawater.</title>
        <authorList>
            <person name="Zhang X.Y."/>
            <person name="Li G.W."/>
            <person name="Wang C.S."/>
            <person name="Zhang Y.J."/>
            <person name="Xu X.W."/>
            <person name="Li H."/>
            <person name="Liu A."/>
            <person name="Liu C."/>
            <person name="Xie B.B."/>
            <person name="Qin Q.L."/>
            <person name="Xu Z."/>
            <person name="Chen X.L."/>
            <person name="Zhou B.C."/>
            <person name="Zhang Y.Z."/>
        </authorList>
    </citation>
    <scope>NUCLEOTIDE SEQUENCE [LARGE SCALE GENOMIC DNA]</scope>
    <source>
        <strain evidence="4 5">P-1 km-3</strain>
    </source>
</reference>
<dbReference type="PANTHER" id="PTHR30055:SF235">
    <property type="entry name" value="TRANSCRIPTIONAL REGULATORY PROTEIN"/>
    <property type="match status" value="1"/>
</dbReference>
<dbReference type="Proteomes" id="UP000305451">
    <property type="component" value="Unassembled WGS sequence"/>
</dbReference>
<evidence type="ECO:0000313" key="4">
    <source>
        <dbReference type="EMBL" id="TGY94636.1"/>
    </source>
</evidence>
<evidence type="ECO:0000256" key="2">
    <source>
        <dbReference type="PROSITE-ProRule" id="PRU00335"/>
    </source>
</evidence>
<evidence type="ECO:0000313" key="5">
    <source>
        <dbReference type="Proteomes" id="UP000305451"/>
    </source>
</evidence>
<dbReference type="RefSeq" id="WP_135943833.1">
    <property type="nucleotide sequence ID" value="NZ_BMEI01000001.1"/>
</dbReference>
<dbReference type="PROSITE" id="PS50977">
    <property type="entry name" value="HTH_TETR_2"/>
    <property type="match status" value="1"/>
</dbReference>
<name>A0A4S2HF25_9PROT</name>
<dbReference type="OrthoDB" id="2356263at2"/>
<feature type="domain" description="HTH tetR-type" evidence="3">
    <location>
        <begin position="11"/>
        <end position="71"/>
    </location>
</feature>
<proteinExistence type="predicted"/>
<dbReference type="AlphaFoldDB" id="A0A4S2HF25"/>